<evidence type="ECO:0000259" key="9">
    <source>
        <dbReference type="Pfam" id="PF04052"/>
    </source>
</evidence>
<evidence type="ECO:0000256" key="4">
    <source>
        <dbReference type="ARBA" id="ARBA00022729"/>
    </source>
</evidence>
<comment type="similarity">
    <text evidence="2 7">Belongs to the TolB family.</text>
</comment>
<dbReference type="InterPro" id="IPR011042">
    <property type="entry name" value="6-blade_b-propeller_TolB-like"/>
</dbReference>
<dbReference type="InterPro" id="IPR014167">
    <property type="entry name" value="Tol-Pal_TolB"/>
</dbReference>
<evidence type="ECO:0000256" key="6">
    <source>
        <dbReference type="ARBA" id="ARBA00023306"/>
    </source>
</evidence>
<evidence type="ECO:0000256" key="3">
    <source>
        <dbReference type="ARBA" id="ARBA00022618"/>
    </source>
</evidence>
<dbReference type="RefSeq" id="WP_128396389.1">
    <property type="nucleotide sequence ID" value="NZ_SHKO01000005.1"/>
</dbReference>
<keyword evidence="8" id="KW-0472">Membrane</keyword>
<dbReference type="InterPro" id="IPR007195">
    <property type="entry name" value="TolB_N"/>
</dbReference>
<evidence type="ECO:0000256" key="2">
    <source>
        <dbReference type="ARBA" id="ARBA00009820"/>
    </source>
</evidence>
<dbReference type="Pfam" id="PF07676">
    <property type="entry name" value="PD40"/>
    <property type="match status" value="4"/>
</dbReference>
<dbReference type="Gene3D" id="2.120.10.30">
    <property type="entry name" value="TolB, C-terminal domain"/>
    <property type="match status" value="1"/>
</dbReference>
<dbReference type="Proteomes" id="UP000293398">
    <property type="component" value="Unassembled WGS sequence"/>
</dbReference>
<keyword evidence="4 7" id="KW-0732">Signal</keyword>
<dbReference type="SUPFAM" id="SSF52964">
    <property type="entry name" value="TolB, N-terminal domain"/>
    <property type="match status" value="1"/>
</dbReference>
<accession>A0A4Q7VA03</accession>
<dbReference type="PANTHER" id="PTHR36842:SF1">
    <property type="entry name" value="PROTEIN TOLB"/>
    <property type="match status" value="1"/>
</dbReference>
<evidence type="ECO:0000313" key="10">
    <source>
        <dbReference type="EMBL" id="RZT91478.1"/>
    </source>
</evidence>
<dbReference type="GO" id="GO:0017038">
    <property type="term" value="P:protein import"/>
    <property type="evidence" value="ECO:0007669"/>
    <property type="project" value="InterPro"/>
</dbReference>
<evidence type="ECO:0000256" key="7">
    <source>
        <dbReference type="HAMAP-Rule" id="MF_00671"/>
    </source>
</evidence>
<dbReference type="OrthoDB" id="9802240at2"/>
<dbReference type="NCBIfam" id="TIGR02800">
    <property type="entry name" value="propeller_TolB"/>
    <property type="match status" value="1"/>
</dbReference>
<dbReference type="GO" id="GO:0051301">
    <property type="term" value="P:cell division"/>
    <property type="evidence" value="ECO:0007669"/>
    <property type="project" value="UniProtKB-UniRule"/>
</dbReference>
<dbReference type="SUPFAM" id="SSF69304">
    <property type="entry name" value="Tricorn protease N-terminal domain"/>
    <property type="match status" value="1"/>
</dbReference>
<keyword evidence="6 7" id="KW-0131">Cell cycle</keyword>
<comment type="subunit">
    <text evidence="7">The Tol-Pal system is composed of five core proteins: the inner membrane proteins TolA, TolQ and TolR, the periplasmic protein TolB and the outer membrane protein Pal. They form a network linking the inner and outer membranes and the peptidoglycan layer.</text>
</comment>
<keyword evidence="5 7" id="KW-0574">Periplasm</keyword>
<dbReference type="PANTHER" id="PTHR36842">
    <property type="entry name" value="PROTEIN TOLB HOMOLOG"/>
    <property type="match status" value="1"/>
</dbReference>
<dbReference type="AlphaFoldDB" id="A0A4Q7VA03"/>
<gene>
    <name evidence="7" type="primary">tolB</name>
    <name evidence="10" type="ORF">EV681_4233</name>
</gene>
<sequence>MTASIKKGNAAIPARAVQRYIGILMTWALFVAVIFYSVAQAQVNVELRGSGSATKFPIVVANFEGPNGAEIANIIRADLTRSGQFEVKSAGDLTLGANGTPDWAAISQAGGTTVAYGTVSGSSVDYRLADAAQQAQLDAQNISEAQMRRLAHRVADAIYEKTTGVRGIFATRIAYTTGRQLVVADADGEGRKVVASSSSSLISPAWSPDGTRLAYVSFEGGKPIVYVQNLSTGGRTVAANFKGNNSAPAWSPNGSQLAVALSQGGISQIYLVSAGGGSSQQRLTNSAEIDTEPFFFPNGSGIVFTSDRGGSAQVYRAGLGGGAASRLTFSGSQNVSPKISPDGSKLVYSSLRGGSYVIAISSLGSGSDQVLTSGGNDLSPSFAPNGMQVLYAAGGGLGIVNADGSFQASIPSSGNVTGAAWGPFTK</sequence>
<reference evidence="10 11" key="1">
    <citation type="submission" date="2019-02" db="EMBL/GenBank/DDBJ databases">
        <title>Genomic Encyclopedia of Type Strains, Phase IV (KMG-IV): sequencing the most valuable type-strain genomes for metagenomic binning, comparative biology and taxonomic classification.</title>
        <authorList>
            <person name="Goeker M."/>
        </authorList>
    </citation>
    <scope>NUCLEOTIDE SEQUENCE [LARGE SCALE GENOMIC DNA]</scope>
    <source>
        <strain evidence="10 11">DSM 23814</strain>
    </source>
</reference>
<protein>
    <recommendedName>
        <fullName evidence="7">Tol-Pal system protein TolB</fullName>
    </recommendedName>
</protein>
<proteinExistence type="inferred from homology"/>
<comment type="function">
    <text evidence="7">Part of the Tol-Pal system, which plays a role in outer membrane invagination during cell division and is important for maintaining outer membrane integrity.</text>
</comment>
<keyword evidence="8" id="KW-1133">Transmembrane helix</keyword>
<evidence type="ECO:0000313" key="11">
    <source>
        <dbReference type="Proteomes" id="UP000293398"/>
    </source>
</evidence>
<evidence type="ECO:0000256" key="1">
    <source>
        <dbReference type="ARBA" id="ARBA00004418"/>
    </source>
</evidence>
<feature type="transmembrane region" description="Helical" evidence="8">
    <location>
        <begin position="20"/>
        <end position="39"/>
    </location>
</feature>
<dbReference type="EMBL" id="SHKO01000005">
    <property type="protein sequence ID" value="RZT91478.1"/>
    <property type="molecule type" value="Genomic_DNA"/>
</dbReference>
<organism evidence="10 11">
    <name type="scientific">Advenella incenata</name>
    <dbReference type="NCBI Taxonomy" id="267800"/>
    <lineage>
        <taxon>Bacteria</taxon>
        <taxon>Pseudomonadati</taxon>
        <taxon>Pseudomonadota</taxon>
        <taxon>Betaproteobacteria</taxon>
        <taxon>Burkholderiales</taxon>
        <taxon>Alcaligenaceae</taxon>
    </lineage>
</organism>
<dbReference type="GO" id="GO:0042597">
    <property type="term" value="C:periplasmic space"/>
    <property type="evidence" value="ECO:0007669"/>
    <property type="project" value="UniProtKB-SubCell"/>
</dbReference>
<evidence type="ECO:0000256" key="8">
    <source>
        <dbReference type="SAM" id="Phobius"/>
    </source>
</evidence>
<dbReference type="Pfam" id="PF04052">
    <property type="entry name" value="TolB_N"/>
    <property type="match status" value="1"/>
</dbReference>
<evidence type="ECO:0000256" key="5">
    <source>
        <dbReference type="ARBA" id="ARBA00022764"/>
    </source>
</evidence>
<dbReference type="Gene3D" id="3.40.50.10070">
    <property type="entry name" value="TolB, N-terminal domain"/>
    <property type="match status" value="1"/>
</dbReference>
<name>A0A4Q7VA03_9BURK</name>
<keyword evidence="11" id="KW-1185">Reference proteome</keyword>
<comment type="caution">
    <text evidence="10">The sequence shown here is derived from an EMBL/GenBank/DDBJ whole genome shotgun (WGS) entry which is preliminary data.</text>
</comment>
<dbReference type="InterPro" id="IPR011659">
    <property type="entry name" value="WD40"/>
</dbReference>
<keyword evidence="8" id="KW-0812">Transmembrane</keyword>
<dbReference type="HAMAP" id="MF_00671">
    <property type="entry name" value="TolB"/>
    <property type="match status" value="1"/>
</dbReference>
<keyword evidence="3 7" id="KW-0132">Cell division</keyword>
<feature type="domain" description="TolB N-terminal" evidence="9">
    <location>
        <begin position="50"/>
        <end position="137"/>
    </location>
</feature>
<comment type="subcellular location">
    <subcellularLocation>
        <location evidence="1 7">Periplasm</location>
    </subcellularLocation>
</comment>